<reference evidence="1 2" key="1">
    <citation type="journal article" date="2019" name="Nat. Ecol. Evol.">
        <title>Megaphylogeny resolves global patterns of mushroom evolution.</title>
        <authorList>
            <person name="Varga T."/>
            <person name="Krizsan K."/>
            <person name="Foldi C."/>
            <person name="Dima B."/>
            <person name="Sanchez-Garcia M."/>
            <person name="Sanchez-Ramirez S."/>
            <person name="Szollosi G.J."/>
            <person name="Szarkandi J.G."/>
            <person name="Papp V."/>
            <person name="Albert L."/>
            <person name="Andreopoulos W."/>
            <person name="Angelini C."/>
            <person name="Antonin V."/>
            <person name="Barry K.W."/>
            <person name="Bougher N.L."/>
            <person name="Buchanan P."/>
            <person name="Buyck B."/>
            <person name="Bense V."/>
            <person name="Catcheside P."/>
            <person name="Chovatia M."/>
            <person name="Cooper J."/>
            <person name="Damon W."/>
            <person name="Desjardin D."/>
            <person name="Finy P."/>
            <person name="Geml J."/>
            <person name="Haridas S."/>
            <person name="Hughes K."/>
            <person name="Justo A."/>
            <person name="Karasinski D."/>
            <person name="Kautmanova I."/>
            <person name="Kiss B."/>
            <person name="Kocsube S."/>
            <person name="Kotiranta H."/>
            <person name="LaButti K.M."/>
            <person name="Lechner B.E."/>
            <person name="Liimatainen K."/>
            <person name="Lipzen A."/>
            <person name="Lukacs Z."/>
            <person name="Mihaltcheva S."/>
            <person name="Morgado L.N."/>
            <person name="Niskanen T."/>
            <person name="Noordeloos M.E."/>
            <person name="Ohm R.A."/>
            <person name="Ortiz-Santana B."/>
            <person name="Ovrebo C."/>
            <person name="Racz N."/>
            <person name="Riley R."/>
            <person name="Savchenko A."/>
            <person name="Shiryaev A."/>
            <person name="Soop K."/>
            <person name="Spirin V."/>
            <person name="Szebenyi C."/>
            <person name="Tomsovsky M."/>
            <person name="Tulloss R.E."/>
            <person name="Uehling J."/>
            <person name="Grigoriev I.V."/>
            <person name="Vagvolgyi C."/>
            <person name="Papp T."/>
            <person name="Martin F.M."/>
            <person name="Miettinen O."/>
            <person name="Hibbett D.S."/>
            <person name="Nagy L.G."/>
        </authorList>
    </citation>
    <scope>NUCLEOTIDE SEQUENCE [LARGE SCALE GENOMIC DNA]</scope>
    <source>
        <strain evidence="1 2">CBS 962.96</strain>
    </source>
</reference>
<protein>
    <submittedName>
        <fullName evidence="1">Uncharacterized protein</fullName>
    </submittedName>
</protein>
<dbReference type="Proteomes" id="UP000297245">
    <property type="component" value="Unassembled WGS sequence"/>
</dbReference>
<evidence type="ECO:0000313" key="2">
    <source>
        <dbReference type="Proteomes" id="UP000297245"/>
    </source>
</evidence>
<gene>
    <name evidence="1" type="ORF">K435DRAFT_48368</name>
</gene>
<dbReference type="AlphaFoldDB" id="A0A4S8M7T5"/>
<name>A0A4S8M7T5_DENBC</name>
<sequence>MKCNDIRVVLVVVLVPMQASPSTRRWFVHVSMCFCMASHAHQRCLELRYPTLRQFLRRGWWSNRV</sequence>
<dbReference type="EMBL" id="ML179146">
    <property type="protein sequence ID" value="THU97908.1"/>
    <property type="molecule type" value="Genomic_DNA"/>
</dbReference>
<proteinExistence type="predicted"/>
<organism evidence="1 2">
    <name type="scientific">Dendrothele bispora (strain CBS 962.96)</name>
    <dbReference type="NCBI Taxonomy" id="1314807"/>
    <lineage>
        <taxon>Eukaryota</taxon>
        <taxon>Fungi</taxon>
        <taxon>Dikarya</taxon>
        <taxon>Basidiomycota</taxon>
        <taxon>Agaricomycotina</taxon>
        <taxon>Agaricomycetes</taxon>
        <taxon>Agaricomycetidae</taxon>
        <taxon>Agaricales</taxon>
        <taxon>Agaricales incertae sedis</taxon>
        <taxon>Dendrothele</taxon>
    </lineage>
</organism>
<accession>A0A4S8M7T5</accession>
<keyword evidence="2" id="KW-1185">Reference proteome</keyword>
<evidence type="ECO:0000313" key="1">
    <source>
        <dbReference type="EMBL" id="THU97908.1"/>
    </source>
</evidence>